<dbReference type="KEGG" id="pri:PRIO_3371"/>
<evidence type="ECO:0000313" key="2">
    <source>
        <dbReference type="Proteomes" id="UP000033163"/>
    </source>
</evidence>
<sequence>MLINRDDNFRKADELLAKEWNVSWKEVKNWRIKNKLLEGVN</sequence>
<name>A0A0E4CWY2_9BACL</name>
<proteinExistence type="predicted"/>
<dbReference type="AlphaFoldDB" id="A0A0E4CWY2"/>
<accession>A0A0E4CWY2</accession>
<dbReference type="EMBL" id="LN831776">
    <property type="protein sequence ID" value="CQR55774.1"/>
    <property type="molecule type" value="Genomic_DNA"/>
</dbReference>
<organism evidence="1 2">
    <name type="scientific">Paenibacillus riograndensis SBR5</name>
    <dbReference type="NCBI Taxonomy" id="1073571"/>
    <lineage>
        <taxon>Bacteria</taxon>
        <taxon>Bacillati</taxon>
        <taxon>Bacillota</taxon>
        <taxon>Bacilli</taxon>
        <taxon>Bacillales</taxon>
        <taxon>Paenibacillaceae</taxon>
        <taxon>Paenibacillus</taxon>
        <taxon>Paenibacillus sonchi group</taxon>
    </lineage>
</organism>
<protein>
    <submittedName>
        <fullName evidence="1">Uncharacterized protein</fullName>
    </submittedName>
</protein>
<dbReference type="Proteomes" id="UP000033163">
    <property type="component" value="Chromosome I"/>
</dbReference>
<gene>
    <name evidence="1" type="ORF">PRIO_3371</name>
</gene>
<dbReference type="PATRIC" id="fig|1073571.4.peg.3596"/>
<reference evidence="2" key="1">
    <citation type="submission" date="2015-03" db="EMBL/GenBank/DDBJ databases">
        <authorList>
            <person name="Wibberg D."/>
        </authorList>
    </citation>
    <scope>NUCLEOTIDE SEQUENCE [LARGE SCALE GENOMIC DNA]</scope>
</reference>
<dbReference type="RefSeq" id="WP_269451249.1">
    <property type="nucleotide sequence ID" value="NZ_LN831776.1"/>
</dbReference>
<evidence type="ECO:0000313" key="1">
    <source>
        <dbReference type="EMBL" id="CQR55774.1"/>
    </source>
</evidence>
<dbReference type="HOGENOM" id="CLU_3273840_0_0_9"/>